<evidence type="ECO:0000313" key="5">
    <source>
        <dbReference type="Proteomes" id="UP000244906"/>
    </source>
</evidence>
<sequence>MIGEHGCSADEVRARLALIQCAGIGPLTYLALIKTFGDALTAVQADSAQLRAEQCSEKLVRLLLKTQLSSADPVLEKIQQSKLSLLLHDQDGYPRALGALTDLPPLLFARGNSELLNQPQLAVVGSRKASKATRDLTTQIAEEIALHGLVITSGLALGVDAAAHSGAVQARKPTIAVMGTGVDVIYPARHQALAEQILQNDGVLVSEFIPGTKPFPANFPKRNRIISGLSLGVLVAEAAEKSGSLITAAHALNQGREVMALPGPAWNPAYAGNNRLIQQGAMLVLNSRDVLETLEWQQMSAAENQPISNEDSQQQVLAEEEAKVLKCLTDQVSAIDQIIELCGLTAGVVSSILLTLELRGLIIATPGGFYRAPASYF</sequence>
<dbReference type="GO" id="GO:0009294">
    <property type="term" value="P:DNA-mediated transformation"/>
    <property type="evidence" value="ECO:0007669"/>
    <property type="project" value="InterPro"/>
</dbReference>
<dbReference type="Proteomes" id="UP000244906">
    <property type="component" value="Unassembled WGS sequence"/>
</dbReference>
<accession>A0A2V1GYW2</accession>
<keyword evidence="5" id="KW-1185">Reference proteome</keyword>
<dbReference type="PANTHER" id="PTHR43022:SF1">
    <property type="entry name" value="PROTEIN SMF"/>
    <property type="match status" value="1"/>
</dbReference>
<dbReference type="AlphaFoldDB" id="A0A2V1GYW2"/>
<proteinExistence type="inferred from homology"/>
<name>A0A2V1GYW2_9GAMM</name>
<feature type="domain" description="DprA winged helix" evidence="3">
    <location>
        <begin position="312"/>
        <end position="368"/>
    </location>
</feature>
<dbReference type="RefSeq" id="WP_116687503.1">
    <property type="nucleotide sequence ID" value="NZ_CAWNYD010000005.1"/>
</dbReference>
<feature type="domain" description="Smf/DprA SLOG" evidence="2">
    <location>
        <begin position="85"/>
        <end position="294"/>
    </location>
</feature>
<dbReference type="InterPro" id="IPR003488">
    <property type="entry name" value="DprA"/>
</dbReference>
<comment type="similarity">
    <text evidence="1">Belongs to the DprA/Smf family.</text>
</comment>
<dbReference type="EMBL" id="QDDL01000005">
    <property type="protein sequence ID" value="PVZ68175.1"/>
    <property type="molecule type" value="Genomic_DNA"/>
</dbReference>
<comment type="caution">
    <text evidence="4">The sequence shown here is derived from an EMBL/GenBank/DDBJ whole genome shotgun (WGS) entry which is preliminary data.</text>
</comment>
<reference evidence="4 5" key="1">
    <citation type="submission" date="2018-04" db="EMBL/GenBank/DDBJ databases">
        <title>Thalassorhabdus spongiae gen. nov., sp. nov., isolated from a marine sponge in South-West Iceland.</title>
        <authorList>
            <person name="Knobloch S."/>
            <person name="Daussin A."/>
            <person name="Johannsson R."/>
            <person name="Marteinsson V.T."/>
        </authorList>
    </citation>
    <scope>NUCLEOTIDE SEQUENCE [LARGE SCALE GENOMIC DNA]</scope>
    <source>
        <strain evidence="4 5">Hp12</strain>
    </source>
</reference>
<dbReference type="Pfam" id="PF17782">
    <property type="entry name" value="WHD_DprA"/>
    <property type="match status" value="1"/>
</dbReference>
<dbReference type="Gene3D" id="1.10.10.10">
    <property type="entry name" value="Winged helix-like DNA-binding domain superfamily/Winged helix DNA-binding domain"/>
    <property type="match status" value="1"/>
</dbReference>
<gene>
    <name evidence="4" type="primary">dprA</name>
    <name evidence="4" type="ORF">DC094_12805</name>
</gene>
<evidence type="ECO:0000313" key="4">
    <source>
        <dbReference type="EMBL" id="PVZ68175.1"/>
    </source>
</evidence>
<dbReference type="OrthoDB" id="9785707at2"/>
<dbReference type="Pfam" id="PF02481">
    <property type="entry name" value="DNA_processg_A"/>
    <property type="match status" value="1"/>
</dbReference>
<dbReference type="InterPro" id="IPR036388">
    <property type="entry name" value="WH-like_DNA-bd_sf"/>
</dbReference>
<dbReference type="PANTHER" id="PTHR43022">
    <property type="entry name" value="PROTEIN SMF"/>
    <property type="match status" value="1"/>
</dbReference>
<dbReference type="SUPFAM" id="SSF102405">
    <property type="entry name" value="MCP/YpsA-like"/>
    <property type="match status" value="1"/>
</dbReference>
<evidence type="ECO:0000259" key="2">
    <source>
        <dbReference type="Pfam" id="PF02481"/>
    </source>
</evidence>
<organism evidence="4 5">
    <name type="scientific">Pelagibaculum spongiae</name>
    <dbReference type="NCBI Taxonomy" id="2080658"/>
    <lineage>
        <taxon>Bacteria</taxon>
        <taxon>Pseudomonadati</taxon>
        <taxon>Pseudomonadota</taxon>
        <taxon>Gammaproteobacteria</taxon>
        <taxon>Oceanospirillales</taxon>
        <taxon>Pelagibaculum</taxon>
    </lineage>
</organism>
<dbReference type="Gene3D" id="3.40.50.450">
    <property type="match status" value="1"/>
</dbReference>
<evidence type="ECO:0000256" key="1">
    <source>
        <dbReference type="ARBA" id="ARBA00006525"/>
    </source>
</evidence>
<dbReference type="NCBIfam" id="TIGR00732">
    <property type="entry name" value="dprA"/>
    <property type="match status" value="1"/>
</dbReference>
<dbReference type="InterPro" id="IPR041614">
    <property type="entry name" value="DprA_WH"/>
</dbReference>
<evidence type="ECO:0000259" key="3">
    <source>
        <dbReference type="Pfam" id="PF17782"/>
    </source>
</evidence>
<dbReference type="InterPro" id="IPR057666">
    <property type="entry name" value="DrpA_SLOG"/>
</dbReference>
<protein>
    <submittedName>
        <fullName evidence="4">DNA-protecting protein DprA</fullName>
    </submittedName>
</protein>